<sequence length="50" mass="5461">MDIVVALTNGKFGIVEDCHSTDDLEGSCIDCWVENEAGFTYEKAVVAYCV</sequence>
<evidence type="ECO:0000313" key="2">
    <source>
        <dbReference type="Proteomes" id="UP000030675"/>
    </source>
</evidence>
<protein>
    <submittedName>
        <fullName evidence="1">Uncharacterized protein</fullName>
    </submittedName>
</protein>
<gene>
    <name evidence="1" type="ORF">PLEI_1115</name>
</gene>
<evidence type="ECO:0000313" key="1">
    <source>
        <dbReference type="EMBL" id="GAD29465.1"/>
    </source>
</evidence>
<dbReference type="eggNOG" id="ENOG5030CKK">
    <property type="taxonomic scope" value="Bacteria"/>
</dbReference>
<organism evidence="1 2">
    <name type="scientific">Photobacterium leiognathi lrivu.4.1</name>
    <dbReference type="NCBI Taxonomy" id="1248232"/>
    <lineage>
        <taxon>Bacteria</taxon>
        <taxon>Pseudomonadati</taxon>
        <taxon>Pseudomonadota</taxon>
        <taxon>Gammaproteobacteria</taxon>
        <taxon>Vibrionales</taxon>
        <taxon>Vibrionaceae</taxon>
        <taxon>Photobacterium</taxon>
    </lineage>
</organism>
<accession>X0NYG8</accession>
<dbReference type="AlphaFoldDB" id="X0NYG8"/>
<dbReference type="HOGENOM" id="CLU_3120982_0_0_6"/>
<proteinExistence type="predicted"/>
<reference evidence="2" key="1">
    <citation type="submission" date="2012-12" db="EMBL/GenBank/DDBJ databases">
        <title>Genome Sequence of Photobacterium leiognathi lrivu.4.1.</title>
        <authorList>
            <person name="Urbanczyk H."/>
            <person name="Ogura Y."/>
            <person name="Hayashi T."/>
            <person name="Dunlap P.V."/>
        </authorList>
    </citation>
    <scope>NUCLEOTIDE SEQUENCE [LARGE SCALE GENOMIC DNA]</scope>
    <source>
        <strain evidence="2">lrivu.4.1</strain>
    </source>
</reference>
<dbReference type="RefSeq" id="WP_008987126.1">
    <property type="nucleotide sequence ID" value="NZ_DF196810.1"/>
</dbReference>
<dbReference type="EMBL" id="DF196810">
    <property type="protein sequence ID" value="GAD29465.1"/>
    <property type="molecule type" value="Genomic_DNA"/>
</dbReference>
<name>X0NYG8_PHOLE</name>
<dbReference type="GeneID" id="99742163"/>
<dbReference type="Proteomes" id="UP000030675">
    <property type="component" value="Unassembled WGS sequence"/>
</dbReference>